<dbReference type="InterPro" id="IPR011990">
    <property type="entry name" value="TPR-like_helical_dom_sf"/>
</dbReference>
<keyword evidence="5" id="KW-0902">Two-component regulatory system</keyword>
<evidence type="ECO:0000313" key="8">
    <source>
        <dbReference type="Proteomes" id="UP000307140"/>
    </source>
</evidence>
<dbReference type="AlphaFoldDB" id="A0A5S3N0A2"/>
<dbReference type="Gene3D" id="3.30.565.10">
    <property type="entry name" value="Histidine kinase-like ATPase, C-terminal domain"/>
    <property type="match status" value="1"/>
</dbReference>
<evidence type="ECO:0000256" key="4">
    <source>
        <dbReference type="ARBA" id="ARBA00022777"/>
    </source>
</evidence>
<dbReference type="PANTHER" id="PTHR24421">
    <property type="entry name" value="NITRATE/NITRITE SENSOR PROTEIN NARX-RELATED"/>
    <property type="match status" value="1"/>
</dbReference>
<keyword evidence="4" id="KW-0418">Kinase</keyword>
<comment type="caution">
    <text evidence="7">The sequence shown here is derived from an EMBL/GenBank/DDBJ whole genome shotgun (WGS) entry which is preliminary data.</text>
</comment>
<keyword evidence="6" id="KW-1133">Transmembrane helix</keyword>
<name>A0A5S3N0A2_9FLAO</name>
<evidence type="ECO:0000256" key="3">
    <source>
        <dbReference type="ARBA" id="ARBA00022679"/>
    </source>
</evidence>
<dbReference type="Proteomes" id="UP000307140">
    <property type="component" value="Unassembled WGS sequence"/>
</dbReference>
<proteinExistence type="predicted"/>
<keyword evidence="6" id="KW-0472">Membrane</keyword>
<evidence type="ECO:0000256" key="6">
    <source>
        <dbReference type="SAM" id="Phobius"/>
    </source>
</evidence>
<organism evidence="7 8">
    <name type="scientific">Polaribacter aestuariivivens</name>
    <dbReference type="NCBI Taxonomy" id="2304626"/>
    <lineage>
        <taxon>Bacteria</taxon>
        <taxon>Pseudomonadati</taxon>
        <taxon>Bacteroidota</taxon>
        <taxon>Flavobacteriia</taxon>
        <taxon>Flavobacteriales</taxon>
        <taxon>Flavobacteriaceae</taxon>
    </lineage>
</organism>
<evidence type="ECO:0000256" key="5">
    <source>
        <dbReference type="ARBA" id="ARBA00023012"/>
    </source>
</evidence>
<keyword evidence="8" id="KW-1185">Reference proteome</keyword>
<dbReference type="InterPro" id="IPR036890">
    <property type="entry name" value="HATPase_C_sf"/>
</dbReference>
<dbReference type="EMBL" id="VANR01000008">
    <property type="protein sequence ID" value="TMM28668.1"/>
    <property type="molecule type" value="Genomic_DNA"/>
</dbReference>
<sequence>MKQVKVAFLFFILFFLLNCEEQIKEIPSSLKIKNDLKVSYKKSISKKLNLRERLNLSKNILKSKDLKDSLKYLVLNNISFLYSKLNNVDSSILSSKRMLNLKLNKNILKAKVYYKLGGYYNKKNQSDSAYYYFNKSKESYLFLNDSVQIGRCLSNIAIIESNFGNYILSDSTAVESLKYINGKRSRTTASVYNCLAINSKEQFLYKDAIYYYQKAIDISKRNSSKNIYKNNIANVYKELKNYTKSILILKNLLEDSISDKKTKARIIDNLAHINWLQNVNINVEKDLQFAKSIREEENDIHGLIASYSHLADYFFEKDKIKATFYLGKMLKVSKKEKSTQDQIEALDKLANIQTPQKSIKYYQESIHLRDSLQKENTQRQYKFAKIKYDYEEEEKQKLKFEALATQNQLIAEQEKNQKKNIIFFAILLIAGLVFLGYRRKQQNKKRILQEKYKTETKIAKRLHDELGNGIYNAITKVLNPKFETEEIVQDLDKLYLQTRAISHENDSIETGADFENYFRELVASYNSNACKISFKGLSSLQLSSLSKEKQVVIYRVFNELFVNMKKHSKATLVIISCKKVGNKLEMIYKDNGVGFRENMVVIKNGLKNMEIRINSIQGTLNFDAQANKGFKATIRFKK</sequence>
<dbReference type="GO" id="GO:0000160">
    <property type="term" value="P:phosphorelay signal transduction system"/>
    <property type="evidence" value="ECO:0007669"/>
    <property type="project" value="UniProtKB-KW"/>
</dbReference>
<evidence type="ECO:0000256" key="2">
    <source>
        <dbReference type="ARBA" id="ARBA00012438"/>
    </source>
</evidence>
<dbReference type="GO" id="GO:0004673">
    <property type="term" value="F:protein histidine kinase activity"/>
    <property type="evidence" value="ECO:0007669"/>
    <property type="project" value="UniProtKB-EC"/>
</dbReference>
<dbReference type="PANTHER" id="PTHR24421:SF10">
    <property type="entry name" value="NITRATE_NITRITE SENSOR PROTEIN NARQ"/>
    <property type="match status" value="1"/>
</dbReference>
<dbReference type="SUPFAM" id="SSF48452">
    <property type="entry name" value="TPR-like"/>
    <property type="match status" value="1"/>
</dbReference>
<keyword evidence="3" id="KW-0808">Transferase</keyword>
<dbReference type="InterPro" id="IPR050482">
    <property type="entry name" value="Sensor_HK_TwoCompSys"/>
</dbReference>
<dbReference type="SUPFAM" id="SSF55874">
    <property type="entry name" value="ATPase domain of HSP90 chaperone/DNA topoisomerase II/histidine kinase"/>
    <property type="match status" value="1"/>
</dbReference>
<gene>
    <name evidence="7" type="ORF">FDT66_13780</name>
</gene>
<dbReference type="Gene3D" id="1.25.40.10">
    <property type="entry name" value="Tetratricopeptide repeat domain"/>
    <property type="match status" value="2"/>
</dbReference>
<protein>
    <recommendedName>
        <fullName evidence="2">histidine kinase</fullName>
        <ecNumber evidence="2">2.7.13.3</ecNumber>
    </recommendedName>
</protein>
<evidence type="ECO:0000313" key="7">
    <source>
        <dbReference type="EMBL" id="TMM28668.1"/>
    </source>
</evidence>
<dbReference type="Pfam" id="PF13374">
    <property type="entry name" value="TPR_10"/>
    <property type="match status" value="1"/>
</dbReference>
<feature type="transmembrane region" description="Helical" evidence="6">
    <location>
        <begin position="421"/>
        <end position="437"/>
    </location>
</feature>
<reference evidence="7 8" key="1">
    <citation type="submission" date="2019-05" db="EMBL/GenBank/DDBJ databases">
        <title>Polaribacter aestuariivivens sp. nov., isolated from a tidal flat.</title>
        <authorList>
            <person name="Yoon J.-H."/>
        </authorList>
    </citation>
    <scope>NUCLEOTIDE SEQUENCE [LARGE SCALE GENOMIC DNA]</scope>
    <source>
        <strain evidence="7 8">DBTF-3</strain>
    </source>
</reference>
<accession>A0A5S3N0A2</accession>
<keyword evidence="6" id="KW-0812">Transmembrane</keyword>
<dbReference type="EC" id="2.7.13.3" evidence="2"/>
<evidence type="ECO:0000256" key="1">
    <source>
        <dbReference type="ARBA" id="ARBA00000085"/>
    </source>
</evidence>
<comment type="catalytic activity">
    <reaction evidence="1">
        <text>ATP + protein L-histidine = ADP + protein N-phospho-L-histidine.</text>
        <dbReference type="EC" id="2.7.13.3"/>
    </reaction>
</comment>